<dbReference type="RefSeq" id="WP_036627517.1">
    <property type="nucleotide sequence ID" value="NZ_BGML01000016.1"/>
</dbReference>
<dbReference type="EMBL" id="JMQA01000027">
    <property type="protein sequence ID" value="KFN08660.1"/>
    <property type="molecule type" value="Genomic_DNA"/>
</dbReference>
<dbReference type="InterPro" id="IPR000515">
    <property type="entry name" value="MetI-like"/>
</dbReference>
<dbReference type="PANTHER" id="PTHR30193:SF37">
    <property type="entry name" value="INNER MEMBRANE ABC TRANSPORTER PERMEASE PROTEIN YCJO"/>
    <property type="match status" value="1"/>
</dbReference>
<dbReference type="GO" id="GO:0055085">
    <property type="term" value="P:transmembrane transport"/>
    <property type="evidence" value="ECO:0007669"/>
    <property type="project" value="InterPro"/>
</dbReference>
<dbReference type="PANTHER" id="PTHR30193">
    <property type="entry name" value="ABC TRANSPORTER PERMEASE PROTEIN"/>
    <property type="match status" value="1"/>
</dbReference>
<dbReference type="Gene3D" id="1.10.3720.10">
    <property type="entry name" value="MetI-like"/>
    <property type="match status" value="1"/>
</dbReference>
<feature type="transmembrane region" description="Helical" evidence="7">
    <location>
        <begin position="65"/>
        <end position="94"/>
    </location>
</feature>
<feature type="transmembrane region" description="Helical" evidence="7">
    <location>
        <begin position="158"/>
        <end position="180"/>
    </location>
</feature>
<evidence type="ECO:0000256" key="2">
    <source>
        <dbReference type="ARBA" id="ARBA00022448"/>
    </source>
</evidence>
<keyword evidence="4 7" id="KW-0812">Transmembrane</keyword>
<evidence type="ECO:0000256" key="4">
    <source>
        <dbReference type="ARBA" id="ARBA00022692"/>
    </source>
</evidence>
<dbReference type="GO" id="GO:0005886">
    <property type="term" value="C:plasma membrane"/>
    <property type="evidence" value="ECO:0007669"/>
    <property type="project" value="UniProtKB-SubCell"/>
</dbReference>
<keyword evidence="6 7" id="KW-0472">Membrane</keyword>
<feature type="transmembrane region" description="Helical" evidence="7">
    <location>
        <begin position="269"/>
        <end position="288"/>
    </location>
</feature>
<dbReference type="STRING" id="44252.DJ90_5290"/>
<evidence type="ECO:0000313" key="10">
    <source>
        <dbReference type="Proteomes" id="UP000029278"/>
    </source>
</evidence>
<dbReference type="AlphaFoldDB" id="A0A090ZEM0"/>
<feature type="transmembrane region" description="Helical" evidence="7">
    <location>
        <begin position="12"/>
        <end position="32"/>
    </location>
</feature>
<keyword evidence="5 7" id="KW-1133">Transmembrane helix</keyword>
<evidence type="ECO:0000256" key="5">
    <source>
        <dbReference type="ARBA" id="ARBA00022989"/>
    </source>
</evidence>
<comment type="caution">
    <text evidence="9">The sequence shown here is derived from an EMBL/GenBank/DDBJ whole genome shotgun (WGS) entry which is preliminary data.</text>
</comment>
<name>A0A090ZEM0_PAEMA</name>
<evidence type="ECO:0000313" key="9">
    <source>
        <dbReference type="EMBL" id="KFN08660.1"/>
    </source>
</evidence>
<proteinExistence type="inferred from homology"/>
<dbReference type="InterPro" id="IPR035906">
    <property type="entry name" value="MetI-like_sf"/>
</dbReference>
<keyword evidence="3" id="KW-1003">Cell membrane</keyword>
<dbReference type="CDD" id="cd06261">
    <property type="entry name" value="TM_PBP2"/>
    <property type="match status" value="1"/>
</dbReference>
<organism evidence="9 10">
    <name type="scientific">Paenibacillus macerans</name>
    <name type="common">Bacillus macerans</name>
    <dbReference type="NCBI Taxonomy" id="44252"/>
    <lineage>
        <taxon>Bacteria</taxon>
        <taxon>Bacillati</taxon>
        <taxon>Bacillota</taxon>
        <taxon>Bacilli</taxon>
        <taxon>Bacillales</taxon>
        <taxon>Paenibacillaceae</taxon>
        <taxon>Paenibacillus</taxon>
    </lineage>
</organism>
<keyword evidence="2 7" id="KW-0813">Transport</keyword>
<evidence type="ECO:0000256" key="6">
    <source>
        <dbReference type="ARBA" id="ARBA00023136"/>
    </source>
</evidence>
<protein>
    <submittedName>
        <fullName evidence="9">Binding--dependent transport system inner membrane component family protein</fullName>
    </submittedName>
</protein>
<dbReference type="PATRIC" id="fig|44252.3.peg.2946"/>
<dbReference type="OrthoDB" id="9787541at2"/>
<evidence type="ECO:0000256" key="3">
    <source>
        <dbReference type="ARBA" id="ARBA00022475"/>
    </source>
</evidence>
<reference evidence="9 10" key="1">
    <citation type="submission" date="2014-04" db="EMBL/GenBank/DDBJ databases">
        <authorList>
            <person name="Bishop-Lilly K.A."/>
            <person name="Broomall S.M."/>
            <person name="Chain P.S."/>
            <person name="Chertkov O."/>
            <person name="Coyne S.R."/>
            <person name="Daligault H.E."/>
            <person name="Davenport K.W."/>
            <person name="Erkkila T."/>
            <person name="Frey K.G."/>
            <person name="Gibbons H.S."/>
            <person name="Gu W."/>
            <person name="Jaissle J."/>
            <person name="Johnson S.L."/>
            <person name="Koroleva G.I."/>
            <person name="Ladner J.T."/>
            <person name="Lo C.-C."/>
            <person name="Minogue T.D."/>
            <person name="Munk C."/>
            <person name="Palacios G.F."/>
            <person name="Redden C.L."/>
            <person name="Rosenzweig C.N."/>
            <person name="Scholz M.B."/>
            <person name="Teshima H."/>
            <person name="Xu Y."/>
        </authorList>
    </citation>
    <scope>NUCLEOTIDE SEQUENCE [LARGE SCALE GENOMIC DNA]</scope>
    <source>
        <strain evidence="9 10">8244</strain>
    </source>
</reference>
<evidence type="ECO:0000256" key="7">
    <source>
        <dbReference type="RuleBase" id="RU363032"/>
    </source>
</evidence>
<comment type="similarity">
    <text evidence="7">Belongs to the binding-protein-dependent transport system permease family.</text>
</comment>
<evidence type="ECO:0000256" key="1">
    <source>
        <dbReference type="ARBA" id="ARBA00004651"/>
    </source>
</evidence>
<feature type="transmembrane region" description="Helical" evidence="7">
    <location>
        <begin position="106"/>
        <end position="127"/>
    </location>
</feature>
<dbReference type="HOGENOM" id="CLU_016047_0_2_9"/>
<evidence type="ECO:0000259" key="8">
    <source>
        <dbReference type="PROSITE" id="PS50928"/>
    </source>
</evidence>
<dbReference type="InterPro" id="IPR051393">
    <property type="entry name" value="ABC_transporter_permease"/>
</dbReference>
<dbReference type="PROSITE" id="PS50928">
    <property type="entry name" value="ABC_TM1"/>
    <property type="match status" value="1"/>
</dbReference>
<dbReference type="Pfam" id="PF00528">
    <property type="entry name" value="BPD_transp_1"/>
    <property type="match status" value="1"/>
</dbReference>
<gene>
    <name evidence="9" type="ORF">DJ90_5290</name>
</gene>
<comment type="subcellular location">
    <subcellularLocation>
        <location evidence="1 7">Cell membrane</location>
        <topology evidence="1 7">Multi-pass membrane protein</topology>
    </subcellularLocation>
</comment>
<keyword evidence="10" id="KW-1185">Reference proteome</keyword>
<dbReference type="GeneID" id="77011403"/>
<sequence>MKMNKLRADVQAFLFLLPFLVVYFLFTIWPMIKGVEMSFYKWTLIKKMKYLGLGNYERMFQDHEFWAAIGHSAIFVITTTPAMLALAIVLALIANRNSRLQRFYRSVFFIPSILSVAVASYLGLFLFQPYTGLVNSLLHLLRLLPEGAEIFWLSETGLAWIAVSLLTLWWTVGFNFILYLSAMQDIPDEVYEAARLDGATDSQVFWKITLPLLSPITKTITMLQIIASFKVFMQIYVMTGGGPLDQTRPVIQYIWQTGFRKNDLGYASAMSYMLFVILLVLSGLQYWVNNRKEAK</sequence>
<feature type="domain" description="ABC transmembrane type-1" evidence="8">
    <location>
        <begin position="69"/>
        <end position="285"/>
    </location>
</feature>
<accession>A0A090ZEM0</accession>
<dbReference type="Proteomes" id="UP000029278">
    <property type="component" value="Unassembled WGS sequence"/>
</dbReference>
<dbReference type="SUPFAM" id="SSF161098">
    <property type="entry name" value="MetI-like"/>
    <property type="match status" value="1"/>
</dbReference>